<evidence type="ECO:0000313" key="1">
    <source>
        <dbReference type="EMBL" id="OYW97656.1"/>
    </source>
</evidence>
<dbReference type="AlphaFoldDB" id="A0A258CQ00"/>
<accession>A0A258CQ00</accession>
<sequence length="112" mass="12197">MALQDILAAYLDAARTAVRGLHPLVDPRFHLSSVIWALTEIRAKVVVTRQIGQALAGVEQALAALAARLNSWGAIIDGLEPDKIRLNKRLDALTRALRNADPDPTTAHIFNL</sequence>
<evidence type="ECO:0000313" key="2">
    <source>
        <dbReference type="Proteomes" id="UP000215616"/>
    </source>
</evidence>
<gene>
    <name evidence="1" type="ORF">B7Z12_21270</name>
</gene>
<organism evidence="1 2">
    <name type="scientific">Caulobacter vibrioides</name>
    <name type="common">Caulobacter crescentus</name>
    <dbReference type="NCBI Taxonomy" id="155892"/>
    <lineage>
        <taxon>Bacteria</taxon>
        <taxon>Pseudomonadati</taxon>
        <taxon>Pseudomonadota</taxon>
        <taxon>Alphaproteobacteria</taxon>
        <taxon>Caulobacterales</taxon>
        <taxon>Caulobacteraceae</taxon>
        <taxon>Caulobacter</taxon>
    </lineage>
</organism>
<dbReference type="Proteomes" id="UP000215616">
    <property type="component" value="Unassembled WGS sequence"/>
</dbReference>
<name>A0A258CQ00_CAUVI</name>
<reference evidence="1 2" key="1">
    <citation type="submission" date="2017-03" db="EMBL/GenBank/DDBJ databases">
        <title>Lifting the veil on microbial sulfur biogeochemistry in mining wastewaters.</title>
        <authorList>
            <person name="Kantor R.S."/>
            <person name="Colenbrander Nelson T."/>
            <person name="Marshall S."/>
            <person name="Bennett D."/>
            <person name="Apte S."/>
            <person name="Camacho D."/>
            <person name="Thomas B.C."/>
            <person name="Warren L.A."/>
            <person name="Banfield J.F."/>
        </authorList>
    </citation>
    <scope>NUCLEOTIDE SEQUENCE [LARGE SCALE GENOMIC DNA]</scope>
    <source>
        <strain evidence="1">32-67-7</strain>
    </source>
</reference>
<protein>
    <submittedName>
        <fullName evidence="1">Uncharacterized protein</fullName>
    </submittedName>
</protein>
<dbReference type="EMBL" id="NCDQ01000619">
    <property type="protein sequence ID" value="OYW97656.1"/>
    <property type="molecule type" value="Genomic_DNA"/>
</dbReference>
<proteinExistence type="predicted"/>
<comment type="caution">
    <text evidence="1">The sequence shown here is derived from an EMBL/GenBank/DDBJ whole genome shotgun (WGS) entry which is preliminary data.</text>
</comment>